<name>A0A8J3DNG8_9HYPH</name>
<dbReference type="GO" id="GO:0042834">
    <property type="term" value="F:peptidoglycan binding"/>
    <property type="evidence" value="ECO:0007669"/>
    <property type="project" value="InterPro"/>
</dbReference>
<feature type="compositionally biased region" description="Acidic residues" evidence="1">
    <location>
        <begin position="217"/>
        <end position="226"/>
    </location>
</feature>
<feature type="domain" description="SPOR" evidence="2">
    <location>
        <begin position="1041"/>
        <end position="1124"/>
    </location>
</feature>
<organism evidence="3 4">
    <name type="scientific">Tianweitania populi</name>
    <dbReference type="NCBI Taxonomy" id="1607949"/>
    <lineage>
        <taxon>Bacteria</taxon>
        <taxon>Pseudomonadati</taxon>
        <taxon>Pseudomonadota</taxon>
        <taxon>Alphaproteobacteria</taxon>
        <taxon>Hyphomicrobiales</taxon>
        <taxon>Phyllobacteriaceae</taxon>
        <taxon>Tianweitania</taxon>
    </lineage>
</organism>
<reference evidence="3" key="1">
    <citation type="journal article" date="2014" name="Int. J. Syst. Evol. Microbiol.">
        <title>Complete genome sequence of Corynebacterium casei LMG S-19264T (=DSM 44701T), isolated from a smear-ripened cheese.</title>
        <authorList>
            <consortium name="US DOE Joint Genome Institute (JGI-PGF)"/>
            <person name="Walter F."/>
            <person name="Albersmeier A."/>
            <person name="Kalinowski J."/>
            <person name="Ruckert C."/>
        </authorList>
    </citation>
    <scope>NUCLEOTIDE SEQUENCE</scope>
    <source>
        <strain evidence="3">KCTC 42249</strain>
    </source>
</reference>
<reference evidence="3" key="2">
    <citation type="submission" date="2020-09" db="EMBL/GenBank/DDBJ databases">
        <authorList>
            <person name="Sun Q."/>
            <person name="Kim S."/>
        </authorList>
    </citation>
    <scope>NUCLEOTIDE SEQUENCE</scope>
    <source>
        <strain evidence="3">KCTC 42249</strain>
    </source>
</reference>
<accession>A0A8J3DNG8</accession>
<feature type="region of interest" description="Disordered" evidence="1">
    <location>
        <begin position="619"/>
        <end position="639"/>
    </location>
</feature>
<feature type="compositionally biased region" description="Polar residues" evidence="1">
    <location>
        <begin position="411"/>
        <end position="420"/>
    </location>
</feature>
<dbReference type="PROSITE" id="PS51724">
    <property type="entry name" value="SPOR"/>
    <property type="match status" value="1"/>
</dbReference>
<feature type="region of interest" description="Disordered" evidence="1">
    <location>
        <begin position="553"/>
        <end position="583"/>
    </location>
</feature>
<feature type="region of interest" description="Disordered" evidence="1">
    <location>
        <begin position="885"/>
        <end position="912"/>
    </location>
</feature>
<dbReference type="AlphaFoldDB" id="A0A8J3DNG8"/>
<dbReference type="Pfam" id="PF05036">
    <property type="entry name" value="SPOR"/>
    <property type="match status" value="1"/>
</dbReference>
<sequence length="1124" mass="117930">MADTSSNRASAAPIAEDDPFAELTRIMGFDPRVKVHQPQQPVEPDFGLDLERELLGEFHGDQDNEPASMSQRAVEAPRQEPVFAQSEAAAPAVEPADDLQDHASAAAIQAYQTDDETVDFRQAADAFVAEPEQSAVEPDVDPFADFELSFDEDETISTSDMLHQGSEPQPVEAVEVSASSQAPAEEDDEIEAAYAALQAWQDDRDQQAADHSQAESIESEAVESEPEAVSVAEPQLEAVDDVQAVEPVADEPAEAFDSLDLQLAEELAREADAPGSDDVASFEDEPSAAETQPALIVEHTAGVVEAQSESDPLGDFDLNGWDDAQADASPERDVFTAEEGWLDEGSVALDEPQVLAQNDHDTAPSDAQYAAPQSEQWALVEAEAEQEQQATPAHDEAFERELFDLLGGEMDSQQDAQSASAPEDDSWLEGIDFADADAQDEAQGIDAPAAQGANAENDDALWHLDFSEVDTAPAAAANAAPVSYAALNAEPEVPSEDTTAEPDLGDFEMAELLDDDAVARDIEAAMEAETAQPPAPAAASVAALSAAAAVSAAAASSPYTETRTGTDRAPSTQAHTNTVSTTVPDPVEESAQLDMEPEAMQPFDERAFDAALADELAADPYGRDDDHNTGYRQHASASYGYASQARPMVNAPSMRADVPDIETVDFVDQRLAHSDELDLPEVDYGREPAPRANGFDDFDSQFESSFHSLNAEPAGQARREEQEAQRQASTQNWDEHLDFSMGAAAAGAAAGASAGRYESDLSRAGMYEPEDDDNYYEQSARSQPRQGILGRRGMLMAGAVAAIVLIGGVAILAMPGGSVGSGGEPTLVRADADPMKVRPENPGGTTVPNQDNVVYDRVGSGQPLGAPTQERLISEDAAPVDLAAQEADEDSMASLSALDPEGTDPEGADVGDVDEEAVGTAGKAEDRLTPDTTGNQQVPEEMVAVAPRRVRTMVVRPDGSLAPREEEAAAPAPQLASAAAAVTAEPAAVAPAAAPSLPEADPIESVIDETPAQPAPQAAPQVAAVQPTAQSSAAPAAVEAAAAPSGWAVQIASQPSEAAAQASYDNLSRRYASVLSGKNVNIVRADIAGKGTYYRVRVAASSRAEANTICASYKSAGGSCFVSQ</sequence>
<evidence type="ECO:0000313" key="3">
    <source>
        <dbReference type="EMBL" id="GHD09840.1"/>
    </source>
</evidence>
<feature type="region of interest" description="Disordered" evidence="1">
    <location>
        <begin position="678"/>
        <end position="731"/>
    </location>
</feature>
<gene>
    <name evidence="3" type="ORF">GCM10016234_11000</name>
</gene>
<evidence type="ECO:0000256" key="1">
    <source>
        <dbReference type="SAM" id="MobiDB-lite"/>
    </source>
</evidence>
<evidence type="ECO:0000259" key="2">
    <source>
        <dbReference type="PROSITE" id="PS51724"/>
    </source>
</evidence>
<feature type="compositionally biased region" description="Acidic residues" evidence="1">
    <location>
        <begin position="422"/>
        <end position="440"/>
    </location>
</feature>
<dbReference type="RefSeq" id="WP_189502323.1">
    <property type="nucleotide sequence ID" value="NZ_BMZQ01000001.1"/>
</dbReference>
<protein>
    <recommendedName>
        <fullName evidence="2">SPOR domain-containing protein</fullName>
    </recommendedName>
</protein>
<proteinExistence type="predicted"/>
<dbReference type="EMBL" id="BMZQ01000001">
    <property type="protein sequence ID" value="GHD09840.1"/>
    <property type="molecule type" value="Genomic_DNA"/>
</dbReference>
<keyword evidence="4" id="KW-1185">Reference proteome</keyword>
<dbReference type="Gene3D" id="3.30.70.1070">
    <property type="entry name" value="Sporulation related repeat"/>
    <property type="match status" value="1"/>
</dbReference>
<feature type="region of interest" description="Disordered" evidence="1">
    <location>
        <begin position="55"/>
        <end position="110"/>
    </location>
</feature>
<feature type="compositionally biased region" description="Polar residues" evidence="1">
    <location>
        <begin position="559"/>
        <end position="583"/>
    </location>
</feature>
<feature type="compositionally biased region" description="Acidic residues" evidence="1">
    <location>
        <begin position="901"/>
        <end position="912"/>
    </location>
</feature>
<dbReference type="InterPro" id="IPR036680">
    <property type="entry name" value="SPOR-like_sf"/>
</dbReference>
<feature type="compositionally biased region" description="Basic and acidic residues" evidence="1">
    <location>
        <begin position="393"/>
        <end position="403"/>
    </location>
</feature>
<evidence type="ECO:0000313" key="4">
    <source>
        <dbReference type="Proteomes" id="UP000630142"/>
    </source>
</evidence>
<dbReference type="InterPro" id="IPR007730">
    <property type="entry name" value="SPOR-like_dom"/>
</dbReference>
<feature type="region of interest" description="Disordered" evidence="1">
    <location>
        <begin position="155"/>
        <end position="466"/>
    </location>
</feature>
<comment type="caution">
    <text evidence="3">The sequence shown here is derived from an EMBL/GenBank/DDBJ whole genome shotgun (WGS) entry which is preliminary data.</text>
</comment>
<feature type="region of interest" description="Disordered" evidence="1">
    <location>
        <begin position="1"/>
        <end position="21"/>
    </location>
</feature>
<dbReference type="Proteomes" id="UP000630142">
    <property type="component" value="Unassembled WGS sequence"/>
</dbReference>